<accession>A0A3D2SPL6</accession>
<dbReference type="AlphaFoldDB" id="A0A3D2SPL6"/>
<name>A0A3D2SPL6_9GAMM</name>
<feature type="compositionally biased region" description="Low complexity" evidence="1">
    <location>
        <begin position="88"/>
        <end position="101"/>
    </location>
</feature>
<organism evidence="2 3">
    <name type="scientific">Acinetobacter ursingii</name>
    <dbReference type="NCBI Taxonomy" id="108980"/>
    <lineage>
        <taxon>Bacteria</taxon>
        <taxon>Pseudomonadati</taxon>
        <taxon>Pseudomonadota</taxon>
        <taxon>Gammaproteobacteria</taxon>
        <taxon>Moraxellales</taxon>
        <taxon>Moraxellaceae</taxon>
        <taxon>Acinetobacter</taxon>
    </lineage>
</organism>
<proteinExistence type="predicted"/>
<dbReference type="EMBL" id="DPVE01000277">
    <property type="protein sequence ID" value="HCK31409.1"/>
    <property type="molecule type" value="Genomic_DNA"/>
</dbReference>
<protein>
    <submittedName>
        <fullName evidence="2">Lipoprotein-34 (NlpB)</fullName>
    </submittedName>
</protein>
<keyword evidence="2" id="KW-0449">Lipoprotein</keyword>
<dbReference type="RefSeq" id="WP_049174471.1">
    <property type="nucleotide sequence ID" value="NZ_BKFK01000005.1"/>
</dbReference>
<dbReference type="PROSITE" id="PS51257">
    <property type="entry name" value="PROKAR_LIPOPROTEIN"/>
    <property type="match status" value="1"/>
</dbReference>
<dbReference type="Proteomes" id="UP000263596">
    <property type="component" value="Unassembled WGS sequence"/>
</dbReference>
<comment type="caution">
    <text evidence="2">The sequence shown here is derived from an EMBL/GenBank/DDBJ whole genome shotgun (WGS) entry which is preliminary data.</text>
</comment>
<sequence>MMQLRLGLTFAIAAMGLVGCSSFNNHSLDYKNTTTLAPLQFPTDATVRPFTPLYPAPTVDQLAIENSPKLENKQGTRFALPRPESLKANTAAESSAEGTTAMGRPQLVVDGNKNPLLQISGSTADIWQYTVATLSSLNYKVLGENKAGYEATIKVGEQSYVLKLTGVGNTHNLALFNPDNSFADPAKATEVLNQIYQNWPA</sequence>
<gene>
    <name evidence="2" type="ORF">DHW29_15320</name>
</gene>
<evidence type="ECO:0000256" key="1">
    <source>
        <dbReference type="SAM" id="MobiDB-lite"/>
    </source>
</evidence>
<feature type="region of interest" description="Disordered" evidence="1">
    <location>
        <begin position="80"/>
        <end position="105"/>
    </location>
</feature>
<reference evidence="2 3" key="1">
    <citation type="journal article" date="2018" name="Nat. Biotechnol.">
        <title>A standardized bacterial taxonomy based on genome phylogeny substantially revises the tree of life.</title>
        <authorList>
            <person name="Parks D.H."/>
            <person name="Chuvochina M."/>
            <person name="Waite D.W."/>
            <person name="Rinke C."/>
            <person name="Skarshewski A."/>
            <person name="Chaumeil P.A."/>
            <person name="Hugenholtz P."/>
        </authorList>
    </citation>
    <scope>NUCLEOTIDE SEQUENCE [LARGE SCALE GENOMIC DNA]</scope>
    <source>
        <strain evidence="2">UBA9669</strain>
    </source>
</reference>
<evidence type="ECO:0000313" key="2">
    <source>
        <dbReference type="EMBL" id="HCK31409.1"/>
    </source>
</evidence>
<evidence type="ECO:0000313" key="3">
    <source>
        <dbReference type="Proteomes" id="UP000263596"/>
    </source>
</evidence>